<comment type="caution">
    <text evidence="3">The sequence shown here is derived from an EMBL/GenBank/DDBJ whole genome shotgun (WGS) entry which is preliminary data.</text>
</comment>
<dbReference type="Proteomes" id="UP000663852">
    <property type="component" value="Unassembled WGS sequence"/>
</dbReference>
<evidence type="ECO:0000256" key="1">
    <source>
        <dbReference type="SAM" id="MobiDB-lite"/>
    </source>
</evidence>
<feature type="region of interest" description="Disordered" evidence="1">
    <location>
        <begin position="237"/>
        <end position="360"/>
    </location>
</feature>
<dbReference type="InterPro" id="IPR001810">
    <property type="entry name" value="F-box_dom"/>
</dbReference>
<feature type="domain" description="F-box" evidence="2">
    <location>
        <begin position="147"/>
        <end position="193"/>
    </location>
</feature>
<evidence type="ECO:0000313" key="3">
    <source>
        <dbReference type="EMBL" id="CAF1119507.1"/>
    </source>
</evidence>
<dbReference type="EMBL" id="CAJNOJ010000104">
    <property type="protein sequence ID" value="CAF1119507.1"/>
    <property type="molecule type" value="Genomic_DNA"/>
</dbReference>
<gene>
    <name evidence="3" type="ORF">EDS130_LOCUS20974</name>
</gene>
<dbReference type="AlphaFoldDB" id="A0A814QGY4"/>
<dbReference type="SMART" id="SM00256">
    <property type="entry name" value="FBOX"/>
    <property type="match status" value="1"/>
</dbReference>
<proteinExistence type="predicted"/>
<evidence type="ECO:0000259" key="2">
    <source>
        <dbReference type="PROSITE" id="PS50181"/>
    </source>
</evidence>
<name>A0A814QGY4_ADIRI</name>
<protein>
    <recommendedName>
        <fullName evidence="2">F-box domain-containing protein</fullName>
    </recommendedName>
</protein>
<feature type="compositionally biased region" description="Polar residues" evidence="1">
    <location>
        <begin position="350"/>
        <end position="360"/>
    </location>
</feature>
<organism evidence="3 4">
    <name type="scientific">Adineta ricciae</name>
    <name type="common">Rotifer</name>
    <dbReference type="NCBI Taxonomy" id="249248"/>
    <lineage>
        <taxon>Eukaryota</taxon>
        <taxon>Metazoa</taxon>
        <taxon>Spiralia</taxon>
        <taxon>Gnathifera</taxon>
        <taxon>Rotifera</taxon>
        <taxon>Eurotatoria</taxon>
        <taxon>Bdelloidea</taxon>
        <taxon>Adinetida</taxon>
        <taxon>Adinetidae</taxon>
        <taxon>Adineta</taxon>
    </lineage>
</organism>
<reference evidence="3" key="1">
    <citation type="submission" date="2021-02" db="EMBL/GenBank/DDBJ databases">
        <authorList>
            <person name="Nowell W R."/>
        </authorList>
    </citation>
    <scope>NUCLEOTIDE SEQUENCE</scope>
</reference>
<dbReference type="Gene3D" id="1.20.1280.50">
    <property type="match status" value="1"/>
</dbReference>
<feature type="compositionally biased region" description="Basic and acidic residues" evidence="1">
    <location>
        <begin position="299"/>
        <end position="319"/>
    </location>
</feature>
<dbReference type="PROSITE" id="PS50181">
    <property type="entry name" value="FBOX"/>
    <property type="match status" value="1"/>
</dbReference>
<dbReference type="Pfam" id="PF12937">
    <property type="entry name" value="F-box-like"/>
    <property type="match status" value="1"/>
</dbReference>
<accession>A0A814QGY4</accession>
<dbReference type="InterPro" id="IPR036047">
    <property type="entry name" value="F-box-like_dom_sf"/>
</dbReference>
<sequence>MATMRNMANNRKQSDDHGRVHLATISGHHNQTQHDIAHRHETCDVQQFRKEHPFLSALFRKDGVLFECDSQAPSPSKDYGQLQITMDKVILRWWKITLRNIEGAMYPGEIKDSYEDFYHDEVAQREISRIFGQDTLDYCLNLIRGRFDWLSLLPAKVLIHIFSEVNLDDIPQLSLVSKSMRELCRNNDLWRIFYVRHYGRHALENKDLIHLTERRGWRHVFFTNRLKLQMQLRREAQLERHHPEDPSDMVKAQERRLRLQPSPPVTPRLSQNRFAQPSIRRHSFATRKESSALSPRTLQLHDQEEHRRSARASIDERSELYTAQRPASPSSSVKSNAGSVASASSAYPPMQTTHRPTTRQ</sequence>
<feature type="compositionally biased region" description="Low complexity" evidence="1">
    <location>
        <begin position="326"/>
        <end position="349"/>
    </location>
</feature>
<dbReference type="OrthoDB" id="3219396at2759"/>
<evidence type="ECO:0000313" key="4">
    <source>
        <dbReference type="Proteomes" id="UP000663852"/>
    </source>
</evidence>
<dbReference type="SUPFAM" id="SSF81383">
    <property type="entry name" value="F-box domain"/>
    <property type="match status" value="1"/>
</dbReference>